<evidence type="ECO:0000256" key="1">
    <source>
        <dbReference type="PROSITE-ProRule" id="PRU00176"/>
    </source>
</evidence>
<dbReference type="Pfam" id="PF00076">
    <property type="entry name" value="RRM_1"/>
    <property type="match status" value="1"/>
</dbReference>
<dbReference type="PROSITE" id="PS50102">
    <property type="entry name" value="RRM"/>
    <property type="match status" value="1"/>
</dbReference>
<dbReference type="OrthoDB" id="79455at2759"/>
<dbReference type="WBParaSite" id="SSLN_0001650901-mRNA-1">
    <property type="protein sequence ID" value="SSLN_0001650901-mRNA-1"/>
    <property type="gene ID" value="SSLN_0001650901"/>
</dbReference>
<organism evidence="5">
    <name type="scientific">Schistocephalus solidus</name>
    <name type="common">Tapeworm</name>
    <dbReference type="NCBI Taxonomy" id="70667"/>
    <lineage>
        <taxon>Eukaryota</taxon>
        <taxon>Metazoa</taxon>
        <taxon>Spiralia</taxon>
        <taxon>Lophotrochozoa</taxon>
        <taxon>Platyhelminthes</taxon>
        <taxon>Cestoda</taxon>
        <taxon>Eucestoda</taxon>
        <taxon>Diphyllobothriidea</taxon>
        <taxon>Diphyllobothriidae</taxon>
        <taxon>Schistocephalus</taxon>
    </lineage>
</organism>
<reference evidence="3 4" key="2">
    <citation type="submission" date="2018-11" db="EMBL/GenBank/DDBJ databases">
        <authorList>
            <consortium name="Pathogen Informatics"/>
        </authorList>
    </citation>
    <scope>NUCLEOTIDE SEQUENCE [LARGE SCALE GENOMIC DNA]</scope>
    <source>
        <strain evidence="3 4">NST_G2</strain>
    </source>
</reference>
<name>A0A183THF8_SCHSO</name>
<dbReference type="AlphaFoldDB" id="A0A183THF8"/>
<keyword evidence="4" id="KW-1185">Reference proteome</keyword>
<evidence type="ECO:0000313" key="4">
    <source>
        <dbReference type="Proteomes" id="UP000275846"/>
    </source>
</evidence>
<dbReference type="InterPro" id="IPR000504">
    <property type="entry name" value="RRM_dom"/>
</dbReference>
<dbReference type="EMBL" id="UYSU01040433">
    <property type="protein sequence ID" value="VDM02292.1"/>
    <property type="molecule type" value="Genomic_DNA"/>
</dbReference>
<keyword evidence="1" id="KW-0694">RNA-binding</keyword>
<dbReference type="InterPro" id="IPR012677">
    <property type="entry name" value="Nucleotide-bd_a/b_plait_sf"/>
</dbReference>
<dbReference type="STRING" id="70667.A0A183THF8"/>
<feature type="domain" description="RRM" evidence="2">
    <location>
        <begin position="42"/>
        <end position="119"/>
    </location>
</feature>
<gene>
    <name evidence="3" type="ORF">SSLN_LOCUS15906</name>
</gene>
<dbReference type="SUPFAM" id="SSF54928">
    <property type="entry name" value="RNA-binding domain, RBD"/>
    <property type="match status" value="1"/>
</dbReference>
<dbReference type="InterPro" id="IPR035979">
    <property type="entry name" value="RBD_domain_sf"/>
</dbReference>
<accession>A0A183THF8</accession>
<dbReference type="SMART" id="SM00360">
    <property type="entry name" value="RRM"/>
    <property type="match status" value="1"/>
</dbReference>
<reference evidence="5" key="1">
    <citation type="submission" date="2016-06" db="UniProtKB">
        <authorList>
            <consortium name="WormBaseParasite"/>
        </authorList>
    </citation>
    <scope>IDENTIFICATION</scope>
</reference>
<dbReference type="Proteomes" id="UP000275846">
    <property type="component" value="Unassembled WGS sequence"/>
</dbReference>
<evidence type="ECO:0000313" key="3">
    <source>
        <dbReference type="EMBL" id="VDM02292.1"/>
    </source>
</evidence>
<sequence>MVNNCEREGSVQPVPPAAELVCRQAAPINRVACLSVDSADARKIFVVGLKLQVTSQALRTQFSRFGRVPDASVLMDRKTGNSKRCGYAPSDSLVTVKMVLVEPNIQICGDVVTVQKYQTPSRKTSNQVNDEILRACR</sequence>
<dbReference type="GO" id="GO:0003723">
    <property type="term" value="F:RNA binding"/>
    <property type="evidence" value="ECO:0007669"/>
    <property type="project" value="UniProtKB-UniRule"/>
</dbReference>
<evidence type="ECO:0000259" key="2">
    <source>
        <dbReference type="PROSITE" id="PS50102"/>
    </source>
</evidence>
<dbReference type="PANTHER" id="PTHR15241:SF304">
    <property type="entry name" value="RRM DOMAIN-CONTAINING PROTEIN"/>
    <property type="match status" value="1"/>
</dbReference>
<dbReference type="PANTHER" id="PTHR15241">
    <property type="entry name" value="TRANSFORMER-2-RELATED"/>
    <property type="match status" value="1"/>
</dbReference>
<proteinExistence type="predicted"/>
<dbReference type="Gene3D" id="3.30.70.330">
    <property type="match status" value="1"/>
</dbReference>
<evidence type="ECO:0000313" key="5">
    <source>
        <dbReference type="WBParaSite" id="SSLN_0001650901-mRNA-1"/>
    </source>
</evidence>
<protein>
    <submittedName>
        <fullName evidence="5">RRM domain-containing protein</fullName>
    </submittedName>
</protein>